<evidence type="ECO:0000256" key="1">
    <source>
        <dbReference type="ARBA" id="ARBA00004167"/>
    </source>
</evidence>
<keyword evidence="5" id="KW-0106">Calcium</keyword>
<protein>
    <recommendedName>
        <fullName evidence="8">Cadherin domain-containing protein</fullName>
    </recommendedName>
</protein>
<feature type="compositionally biased region" description="Low complexity" evidence="6">
    <location>
        <begin position="593"/>
        <end position="610"/>
    </location>
</feature>
<dbReference type="GO" id="GO:0005886">
    <property type="term" value="C:plasma membrane"/>
    <property type="evidence" value="ECO:0007669"/>
    <property type="project" value="TreeGrafter"/>
</dbReference>
<dbReference type="PROSITE" id="PS50268">
    <property type="entry name" value="CADHERIN_2"/>
    <property type="match status" value="2"/>
</dbReference>
<evidence type="ECO:0000256" key="4">
    <source>
        <dbReference type="ARBA" id="ARBA00023180"/>
    </source>
</evidence>
<reference evidence="9" key="3">
    <citation type="submission" date="2023-05" db="EMBL/GenBank/DDBJ databases">
        <authorList>
            <person name="Smith C.H."/>
        </authorList>
    </citation>
    <scope>NUCLEOTIDE SEQUENCE</scope>
    <source>
        <strain evidence="9">CHS0354</strain>
        <tissue evidence="9">Mantle</tissue>
    </source>
</reference>
<comment type="caution">
    <text evidence="9">The sequence shown here is derived from an EMBL/GenBank/DDBJ whole genome shotgun (WGS) entry which is preliminary data.</text>
</comment>
<dbReference type="PANTHER" id="PTHR24028:SF328">
    <property type="entry name" value="CADHERIN-3"/>
    <property type="match status" value="1"/>
</dbReference>
<keyword evidence="3 7" id="KW-1133">Transmembrane helix</keyword>
<evidence type="ECO:0000313" key="9">
    <source>
        <dbReference type="EMBL" id="KAK3602899.1"/>
    </source>
</evidence>
<feature type="domain" description="Cadherin" evidence="8">
    <location>
        <begin position="325"/>
        <end position="413"/>
    </location>
</feature>
<feature type="compositionally biased region" description="Polar residues" evidence="6">
    <location>
        <begin position="566"/>
        <end position="576"/>
    </location>
</feature>
<evidence type="ECO:0000256" key="6">
    <source>
        <dbReference type="SAM" id="MobiDB-lite"/>
    </source>
</evidence>
<evidence type="ECO:0000313" key="10">
    <source>
        <dbReference type="Proteomes" id="UP001195483"/>
    </source>
</evidence>
<name>A0AAE0T3W4_9BIVA</name>
<dbReference type="AlphaFoldDB" id="A0AAE0T3W4"/>
<proteinExistence type="predicted"/>
<organism evidence="9 10">
    <name type="scientific">Potamilus streckersoni</name>
    <dbReference type="NCBI Taxonomy" id="2493646"/>
    <lineage>
        <taxon>Eukaryota</taxon>
        <taxon>Metazoa</taxon>
        <taxon>Spiralia</taxon>
        <taxon>Lophotrochozoa</taxon>
        <taxon>Mollusca</taxon>
        <taxon>Bivalvia</taxon>
        <taxon>Autobranchia</taxon>
        <taxon>Heteroconchia</taxon>
        <taxon>Palaeoheterodonta</taxon>
        <taxon>Unionida</taxon>
        <taxon>Unionoidea</taxon>
        <taxon>Unionidae</taxon>
        <taxon>Ambleminae</taxon>
        <taxon>Lampsilini</taxon>
        <taxon>Potamilus</taxon>
    </lineage>
</organism>
<accession>A0AAE0T3W4</accession>
<feature type="transmembrane region" description="Helical" evidence="7">
    <location>
        <begin position="532"/>
        <end position="555"/>
    </location>
</feature>
<evidence type="ECO:0000256" key="2">
    <source>
        <dbReference type="ARBA" id="ARBA00022692"/>
    </source>
</evidence>
<keyword evidence="10" id="KW-1185">Reference proteome</keyword>
<dbReference type="SMART" id="SM00112">
    <property type="entry name" value="CA"/>
    <property type="match status" value="2"/>
</dbReference>
<evidence type="ECO:0000256" key="7">
    <source>
        <dbReference type="SAM" id="Phobius"/>
    </source>
</evidence>
<reference evidence="9" key="2">
    <citation type="journal article" date="2021" name="Genome Biol. Evol.">
        <title>Developing a high-quality reference genome for a parasitic bivalve with doubly uniparental inheritance (Bivalvia: Unionida).</title>
        <authorList>
            <person name="Smith C.H."/>
        </authorList>
    </citation>
    <scope>NUCLEOTIDE SEQUENCE</scope>
    <source>
        <strain evidence="9">CHS0354</strain>
        <tissue evidence="9">Mantle</tissue>
    </source>
</reference>
<dbReference type="InterPro" id="IPR002126">
    <property type="entry name" value="Cadherin-like_dom"/>
</dbReference>
<gene>
    <name evidence="9" type="ORF">CHS0354_018765</name>
</gene>
<evidence type="ECO:0000259" key="8">
    <source>
        <dbReference type="PROSITE" id="PS50268"/>
    </source>
</evidence>
<dbReference type="CDD" id="cd11304">
    <property type="entry name" value="Cadherin_repeat"/>
    <property type="match status" value="2"/>
</dbReference>
<sequence>MAVSIHEDTIVETTLYTIQTSDSTIDDSVTCNVTSTSPSTMAFQTKETYPGSNVYQIISKANPGFDHNSCNQYQVTVKCWDSYGSNDSDYLTVNIEDNQAPVFTNLNSSTSINVDPATTFAGTAIFYVTTTDAENDNLFYNYTIYNQWTPFNMSTAAVVFLHRNISIHEEDGAVYWIRICVYDPHNEVCRNLSVTFTSSKKRPIINNLPASLLVPENTTGGSTLFTVLVTDPDVGDIHSFTMTVTPASGTSKFTLDSTSGVLSLASGQNFDYETLAIYRITFSVRDQYLVTNETKVLNITITDVNEAPYFTATLPDMSFGEGKAGTVVGTLSIHCSDPDSADTLQFSISGPHQAYFNINSTTKKLTLAQEWDLESGQGTSAYLTVYCVDPSGLQASTNLNLNITPVNEFAPVLSVSTAEIYVTDQTLTTEILLTITATDQDFGDDNSFRFYVLGFGFGAQYFIMKSYGNLSQLSLLQQIRLDYVVNRTITLIVSDNDTSHLDSSVAVKIYYTPTSYKQKTSSYYCTLCTAEGIVAVGILALEGIIIFIILCHIVIKYAKPTHTIQPTKSGSLQGPQKKTEKEADRISQLSIESYDSQSSMSVDESSGSDD</sequence>
<keyword evidence="7" id="KW-0472">Membrane</keyword>
<dbReference type="InterPro" id="IPR015919">
    <property type="entry name" value="Cadherin-like_sf"/>
</dbReference>
<comment type="subcellular location">
    <subcellularLocation>
        <location evidence="1">Membrane</location>
        <topology evidence="1">Single-pass membrane protein</topology>
    </subcellularLocation>
</comment>
<keyword evidence="4" id="KW-0325">Glycoprotein</keyword>
<keyword evidence="2 7" id="KW-0812">Transmembrane</keyword>
<evidence type="ECO:0000256" key="3">
    <source>
        <dbReference type="ARBA" id="ARBA00022989"/>
    </source>
</evidence>
<dbReference type="EMBL" id="JAEAOA010001148">
    <property type="protein sequence ID" value="KAK3602899.1"/>
    <property type="molecule type" value="Genomic_DNA"/>
</dbReference>
<dbReference type="InterPro" id="IPR050174">
    <property type="entry name" value="Protocadherin/Cadherin-CA"/>
</dbReference>
<evidence type="ECO:0000256" key="5">
    <source>
        <dbReference type="PROSITE-ProRule" id="PRU00043"/>
    </source>
</evidence>
<reference evidence="9" key="1">
    <citation type="journal article" date="2021" name="Genome Biol. Evol.">
        <title>A High-Quality Reference Genome for a Parasitic Bivalve with Doubly Uniparental Inheritance (Bivalvia: Unionida).</title>
        <authorList>
            <person name="Smith C.H."/>
        </authorList>
    </citation>
    <scope>NUCLEOTIDE SEQUENCE</scope>
    <source>
        <strain evidence="9">CHS0354</strain>
    </source>
</reference>
<dbReference type="Pfam" id="PF00028">
    <property type="entry name" value="Cadherin"/>
    <property type="match status" value="1"/>
</dbReference>
<dbReference type="SUPFAM" id="SSF49313">
    <property type="entry name" value="Cadherin-like"/>
    <property type="match status" value="3"/>
</dbReference>
<dbReference type="Gene3D" id="2.60.40.60">
    <property type="entry name" value="Cadherins"/>
    <property type="match status" value="4"/>
</dbReference>
<dbReference type="Proteomes" id="UP001195483">
    <property type="component" value="Unassembled WGS sequence"/>
</dbReference>
<dbReference type="GO" id="GO:0005509">
    <property type="term" value="F:calcium ion binding"/>
    <property type="evidence" value="ECO:0007669"/>
    <property type="project" value="UniProtKB-UniRule"/>
</dbReference>
<feature type="region of interest" description="Disordered" evidence="6">
    <location>
        <begin position="566"/>
        <end position="610"/>
    </location>
</feature>
<feature type="domain" description="Cadherin" evidence="8">
    <location>
        <begin position="206"/>
        <end position="310"/>
    </location>
</feature>
<dbReference type="GO" id="GO:0007156">
    <property type="term" value="P:homophilic cell adhesion via plasma membrane adhesion molecules"/>
    <property type="evidence" value="ECO:0007669"/>
    <property type="project" value="InterPro"/>
</dbReference>
<dbReference type="PANTHER" id="PTHR24028">
    <property type="entry name" value="CADHERIN-87A"/>
    <property type="match status" value="1"/>
</dbReference>